<keyword evidence="2" id="KW-1133">Transmembrane helix</keyword>
<feature type="transmembrane region" description="Helical" evidence="2">
    <location>
        <begin position="135"/>
        <end position="155"/>
    </location>
</feature>
<dbReference type="InterPro" id="IPR041622">
    <property type="entry name" value="SLATT_fungi"/>
</dbReference>
<dbReference type="GeneID" id="19280343"/>
<feature type="region of interest" description="Disordered" evidence="1">
    <location>
        <begin position="261"/>
        <end position="280"/>
    </location>
</feature>
<dbReference type="NCBIfam" id="NF033635">
    <property type="entry name" value="SLATT_fungal"/>
    <property type="match status" value="1"/>
</dbReference>
<dbReference type="InParanoid" id="W3WGA1"/>
<dbReference type="AlphaFoldDB" id="W3WGA1"/>
<feature type="compositionally biased region" description="Polar residues" evidence="1">
    <location>
        <begin position="24"/>
        <end position="39"/>
    </location>
</feature>
<keyword evidence="2" id="KW-0472">Membrane</keyword>
<dbReference type="PANTHER" id="PTHR38793:SF3">
    <property type="entry name" value="SMODS AND SLOG-ASSOCIATING 2TM EFFECTOR DOMAIN-CONTAINING PROTEIN"/>
    <property type="match status" value="1"/>
</dbReference>
<feature type="domain" description="SMODS and SLOG-associating 2TM effector" evidence="3">
    <location>
        <begin position="119"/>
        <end position="240"/>
    </location>
</feature>
<evidence type="ECO:0000259" key="3">
    <source>
        <dbReference type="Pfam" id="PF18142"/>
    </source>
</evidence>
<gene>
    <name evidence="4" type="ORF">PFICI_15330</name>
</gene>
<evidence type="ECO:0000256" key="1">
    <source>
        <dbReference type="SAM" id="MobiDB-lite"/>
    </source>
</evidence>
<dbReference type="RefSeq" id="XP_007842102.1">
    <property type="nucleotide sequence ID" value="XM_007843911.1"/>
</dbReference>
<dbReference type="PANTHER" id="PTHR38793">
    <property type="entry name" value="SLATT_FUNGAL DOMAIN-CONTAINING PROTEIN-RELATED"/>
    <property type="match status" value="1"/>
</dbReference>
<dbReference type="Pfam" id="PF18142">
    <property type="entry name" value="SLATT_fungal"/>
    <property type="match status" value="1"/>
</dbReference>
<reference evidence="5" key="1">
    <citation type="journal article" date="2015" name="BMC Genomics">
        <title>Genomic and transcriptomic analysis of the endophytic fungus Pestalotiopsis fici reveals its lifestyle and high potential for synthesis of natural products.</title>
        <authorList>
            <person name="Wang X."/>
            <person name="Zhang X."/>
            <person name="Liu L."/>
            <person name="Xiang M."/>
            <person name="Wang W."/>
            <person name="Sun X."/>
            <person name="Che Y."/>
            <person name="Guo L."/>
            <person name="Liu G."/>
            <person name="Guo L."/>
            <person name="Wang C."/>
            <person name="Yin W.B."/>
            <person name="Stadler M."/>
            <person name="Zhang X."/>
            <person name="Liu X."/>
        </authorList>
    </citation>
    <scope>NUCLEOTIDE SEQUENCE [LARGE SCALE GENOMIC DNA]</scope>
    <source>
        <strain evidence="5">W106-1 / CGMCC3.15140</strain>
    </source>
</reference>
<sequence>MSAPKKDAKSPLLSPTIKVPNKEVTFSANTSGANSTATKTGPGMASPATKPDQPVVMPPKKVDTNMSWGMPLGLGVRGPNDENLIIFRKAVGINYSKSHADFSTLEEGRKTATGIYKMVIDAQVKKHIQHDFMTALMYFFYLAQIVIGAALTALGPSAPQYTLPITLLGAFNTIIAGVLALIKGSGQPQRLSKDQMGYRKLQDWIEETEALLSVGVIGRDKKEVGMLVEVAFKRYNAAKASEENNRPDMYVNQTIESLGYRRSSESFDNQPAKAVQEPAK</sequence>
<dbReference type="OMA" id="EHEIAIT"/>
<keyword evidence="2" id="KW-0812">Transmembrane</keyword>
<dbReference type="Proteomes" id="UP000030651">
    <property type="component" value="Unassembled WGS sequence"/>
</dbReference>
<evidence type="ECO:0000313" key="5">
    <source>
        <dbReference type="Proteomes" id="UP000030651"/>
    </source>
</evidence>
<dbReference type="HOGENOM" id="CLU_058667_1_0_1"/>
<evidence type="ECO:0000256" key="2">
    <source>
        <dbReference type="SAM" id="Phobius"/>
    </source>
</evidence>
<dbReference type="EMBL" id="KI912125">
    <property type="protein sequence ID" value="ETS72938.1"/>
    <property type="molecule type" value="Genomic_DNA"/>
</dbReference>
<organism evidence="4 5">
    <name type="scientific">Pestalotiopsis fici (strain W106-1 / CGMCC3.15140)</name>
    <dbReference type="NCBI Taxonomy" id="1229662"/>
    <lineage>
        <taxon>Eukaryota</taxon>
        <taxon>Fungi</taxon>
        <taxon>Dikarya</taxon>
        <taxon>Ascomycota</taxon>
        <taxon>Pezizomycotina</taxon>
        <taxon>Sordariomycetes</taxon>
        <taxon>Xylariomycetidae</taxon>
        <taxon>Amphisphaeriales</taxon>
        <taxon>Sporocadaceae</taxon>
        <taxon>Pestalotiopsis</taxon>
    </lineage>
</organism>
<feature type="region of interest" description="Disordered" evidence="1">
    <location>
        <begin position="1"/>
        <end position="56"/>
    </location>
</feature>
<evidence type="ECO:0000313" key="4">
    <source>
        <dbReference type="EMBL" id="ETS72938.1"/>
    </source>
</evidence>
<proteinExistence type="predicted"/>
<dbReference type="eggNOG" id="ENOG502SNA3">
    <property type="taxonomic scope" value="Eukaryota"/>
</dbReference>
<accession>W3WGA1</accession>
<keyword evidence="5" id="KW-1185">Reference proteome</keyword>
<dbReference type="KEGG" id="pfy:PFICI_15330"/>
<feature type="transmembrane region" description="Helical" evidence="2">
    <location>
        <begin position="161"/>
        <end position="182"/>
    </location>
</feature>
<protein>
    <recommendedName>
        <fullName evidence="3">SMODS and SLOG-associating 2TM effector domain-containing protein</fullName>
    </recommendedName>
</protein>
<name>W3WGA1_PESFW</name>
<dbReference type="OrthoDB" id="4472872at2759"/>